<organism evidence="1">
    <name type="scientific">uncultured marine thaumarchaeote KM3_13_H10</name>
    <dbReference type="NCBI Taxonomy" id="1456008"/>
    <lineage>
        <taxon>Archaea</taxon>
        <taxon>Nitrososphaerota</taxon>
        <taxon>environmental samples</taxon>
    </lineage>
</organism>
<accession>A0A075GG96</accession>
<reference evidence="1" key="1">
    <citation type="journal article" date="2014" name="Genome Biol. Evol.">
        <title>Pangenome evidence for extensive interdomain horizontal transfer affecting lineage core and shell genes in uncultured planktonic thaumarchaeota and euryarchaeota.</title>
        <authorList>
            <person name="Deschamps P."/>
            <person name="Zivanovic Y."/>
            <person name="Moreira D."/>
            <person name="Rodriguez-Valera F."/>
            <person name="Lopez-Garcia P."/>
        </authorList>
    </citation>
    <scope>NUCLEOTIDE SEQUENCE</scope>
</reference>
<sequence>MSMIGFLLFLERSFPISPVTVFIIDKSISPFFFCGVPTVTKIKSQSLIVDNLFVTINFLFKAFFNVFSKFGSKNVGMPSAIFEHFLISESIPIVLIPLEAKTEHSESPTNPKPIIAIFISDTNYFTLKIMLFYTN</sequence>
<evidence type="ECO:0000313" key="1">
    <source>
        <dbReference type="EMBL" id="AIF00967.1"/>
    </source>
</evidence>
<protein>
    <submittedName>
        <fullName evidence="1">Uncharacterized protein</fullName>
    </submittedName>
</protein>
<dbReference type="EMBL" id="KF900608">
    <property type="protein sequence ID" value="AIF00967.1"/>
    <property type="molecule type" value="Genomic_DNA"/>
</dbReference>
<name>A0A075GG96_9ARCH</name>
<dbReference type="AlphaFoldDB" id="A0A075GG96"/>
<proteinExistence type="predicted"/>